<keyword evidence="1" id="KW-0132">Cell division</keyword>
<keyword evidence="2 4" id="KW-0195">Cyclin</keyword>
<keyword evidence="3" id="KW-0131">Cell cycle</keyword>
<protein>
    <recommendedName>
        <fullName evidence="8">Cyclin N-terminal domain-containing protein</fullName>
    </recommendedName>
</protein>
<dbReference type="InterPro" id="IPR006671">
    <property type="entry name" value="Cyclin_N"/>
</dbReference>
<name>A0A7S1SLH3_9CHLO</name>
<sequence length="318" mass="34770">MMEVDLPIGIVSPVSVLRDEESVSPFDAVDVSLLLGGPLRAEVDAHCEASVRGNQESAGGRLDNCPAGSIAITPRMRATLCGWMVEVCQEFSLHQETLFLSIHLTDRFLARQSGVKKHQLQLVGTACLFIAAKQEEVTFPGLTAFVDIANNSFSRNELALMEVRVLHVLEFKIAAPTVCVFLSYLIHGLGMKRKAAALATYLLELSVVECCTIQHPPSTAAVAAVVVAGCVADSAAIRSVLKGLCGSVPDSLQKCLVTLVQLYDKAYYEEDPLHYFHVLREKYCEPERESVAIESLPTEMETFVISRWMSMVHSGLET</sequence>
<comment type="similarity">
    <text evidence="4">Belongs to the cyclin family.</text>
</comment>
<dbReference type="InterPro" id="IPR039361">
    <property type="entry name" value="Cyclin"/>
</dbReference>
<evidence type="ECO:0000256" key="1">
    <source>
        <dbReference type="ARBA" id="ARBA00022618"/>
    </source>
</evidence>
<feature type="domain" description="Cyclin-like" evidence="5">
    <location>
        <begin position="180"/>
        <end position="261"/>
    </location>
</feature>
<evidence type="ECO:0000313" key="7">
    <source>
        <dbReference type="EMBL" id="CAD9201760.1"/>
    </source>
</evidence>
<evidence type="ECO:0000256" key="3">
    <source>
        <dbReference type="ARBA" id="ARBA00023306"/>
    </source>
</evidence>
<organism evidence="7">
    <name type="scientific">Tetraselmis chuii</name>
    <dbReference type="NCBI Taxonomy" id="63592"/>
    <lineage>
        <taxon>Eukaryota</taxon>
        <taxon>Viridiplantae</taxon>
        <taxon>Chlorophyta</taxon>
        <taxon>core chlorophytes</taxon>
        <taxon>Chlorodendrophyceae</taxon>
        <taxon>Chlorodendrales</taxon>
        <taxon>Chlorodendraceae</taxon>
        <taxon>Tetraselmis</taxon>
    </lineage>
</organism>
<gene>
    <name evidence="7" type="ORF">TCHU04912_LOCUS3993</name>
</gene>
<dbReference type="AlphaFoldDB" id="A0A7S1SLH3"/>
<dbReference type="EMBL" id="HBGG01007963">
    <property type="protein sequence ID" value="CAD9201760.1"/>
    <property type="molecule type" value="Transcribed_RNA"/>
</dbReference>
<dbReference type="InterPro" id="IPR004367">
    <property type="entry name" value="Cyclin_C-dom"/>
</dbReference>
<dbReference type="SUPFAM" id="SSF47954">
    <property type="entry name" value="Cyclin-like"/>
    <property type="match status" value="2"/>
</dbReference>
<evidence type="ECO:0000256" key="4">
    <source>
        <dbReference type="RuleBase" id="RU000383"/>
    </source>
</evidence>
<dbReference type="SMART" id="SM01332">
    <property type="entry name" value="Cyclin_C"/>
    <property type="match status" value="1"/>
</dbReference>
<evidence type="ECO:0000259" key="6">
    <source>
        <dbReference type="SMART" id="SM01332"/>
    </source>
</evidence>
<evidence type="ECO:0008006" key="8">
    <source>
        <dbReference type="Google" id="ProtNLM"/>
    </source>
</evidence>
<dbReference type="InterPro" id="IPR036915">
    <property type="entry name" value="Cyclin-like_sf"/>
</dbReference>
<dbReference type="PANTHER" id="PTHR10177">
    <property type="entry name" value="CYCLINS"/>
    <property type="match status" value="1"/>
</dbReference>
<dbReference type="FunFam" id="1.10.472.10:FF:000001">
    <property type="entry name" value="G2/mitotic-specific cyclin"/>
    <property type="match status" value="1"/>
</dbReference>
<dbReference type="Pfam" id="PF00134">
    <property type="entry name" value="Cyclin_N"/>
    <property type="match status" value="1"/>
</dbReference>
<evidence type="ECO:0000256" key="2">
    <source>
        <dbReference type="ARBA" id="ARBA00023127"/>
    </source>
</evidence>
<dbReference type="Pfam" id="PF02984">
    <property type="entry name" value="Cyclin_C"/>
    <property type="match status" value="1"/>
</dbReference>
<accession>A0A7S1SLH3</accession>
<dbReference type="InterPro" id="IPR013763">
    <property type="entry name" value="Cyclin-like_dom"/>
</dbReference>
<feature type="domain" description="Cyclin C-terminal" evidence="6">
    <location>
        <begin position="176"/>
        <end position="296"/>
    </location>
</feature>
<proteinExistence type="inferred from homology"/>
<feature type="domain" description="Cyclin-like" evidence="5">
    <location>
        <begin position="82"/>
        <end position="167"/>
    </location>
</feature>
<dbReference type="SMART" id="SM00385">
    <property type="entry name" value="CYCLIN"/>
    <property type="match status" value="2"/>
</dbReference>
<dbReference type="GO" id="GO:0051301">
    <property type="term" value="P:cell division"/>
    <property type="evidence" value="ECO:0007669"/>
    <property type="project" value="UniProtKB-KW"/>
</dbReference>
<evidence type="ECO:0000259" key="5">
    <source>
        <dbReference type="SMART" id="SM00385"/>
    </source>
</evidence>
<dbReference type="Gene3D" id="1.10.472.10">
    <property type="entry name" value="Cyclin-like"/>
    <property type="match status" value="2"/>
</dbReference>
<reference evidence="7" key="1">
    <citation type="submission" date="2021-01" db="EMBL/GenBank/DDBJ databases">
        <authorList>
            <person name="Corre E."/>
            <person name="Pelletier E."/>
            <person name="Niang G."/>
            <person name="Scheremetjew M."/>
            <person name="Finn R."/>
            <person name="Kale V."/>
            <person name="Holt S."/>
            <person name="Cochrane G."/>
            <person name="Meng A."/>
            <person name="Brown T."/>
            <person name="Cohen L."/>
        </authorList>
    </citation>
    <scope>NUCLEOTIDE SEQUENCE</scope>
    <source>
        <strain evidence="7">PLY429</strain>
    </source>
</reference>